<gene>
    <name evidence="1" type="ORF">RDB_LOCUS30358</name>
</gene>
<dbReference type="AlphaFoldDB" id="A0A8H2Y056"/>
<evidence type="ECO:0000313" key="1">
    <source>
        <dbReference type="EMBL" id="CAE6436212.1"/>
    </source>
</evidence>
<dbReference type="Proteomes" id="UP000663853">
    <property type="component" value="Unassembled WGS sequence"/>
</dbReference>
<organism evidence="1 2">
    <name type="scientific">Rhizoctonia solani</name>
    <dbReference type="NCBI Taxonomy" id="456999"/>
    <lineage>
        <taxon>Eukaryota</taxon>
        <taxon>Fungi</taxon>
        <taxon>Dikarya</taxon>
        <taxon>Basidiomycota</taxon>
        <taxon>Agaricomycotina</taxon>
        <taxon>Agaricomycetes</taxon>
        <taxon>Cantharellales</taxon>
        <taxon>Ceratobasidiaceae</taxon>
        <taxon>Rhizoctonia</taxon>
    </lineage>
</organism>
<name>A0A8H2Y056_9AGAM</name>
<sequence length="288" mass="32713">MYNLLLNGSQASQLSCYHYSLDRLYSQMVQSHGTEDSPASIVVKSASYCKRETLPNHEFIWIMFENTKLPNAWNYMVLDRNKFEHGSGLDSVILSSIQHAASIVAQDEFRISCDGNINNLLKRCKLVPCRTLETISFDTGNVLPLYRLAAVAVAASDLRRDYHFVQANCYWFAGMVWEYLIRHCPDIRHVVRENVRGKFGTLFSHTTDENELDDVVVIVQELLSNSKFHSTEQGQAHTMENSGFNETAAIAPEILSNNTKQRQVETVSLKDIPIDRTQPYAYAAPAVW</sequence>
<reference evidence="1" key="1">
    <citation type="submission" date="2021-01" db="EMBL/GenBank/DDBJ databases">
        <authorList>
            <person name="Kaushik A."/>
        </authorList>
    </citation>
    <scope>NUCLEOTIDE SEQUENCE</scope>
    <source>
        <strain evidence="1">AG6-10EEA</strain>
    </source>
</reference>
<evidence type="ECO:0000313" key="2">
    <source>
        <dbReference type="Proteomes" id="UP000663853"/>
    </source>
</evidence>
<proteinExistence type="predicted"/>
<dbReference type="EMBL" id="CAJMXA010000575">
    <property type="protein sequence ID" value="CAE6436212.1"/>
    <property type="molecule type" value="Genomic_DNA"/>
</dbReference>
<comment type="caution">
    <text evidence="1">The sequence shown here is derived from an EMBL/GenBank/DDBJ whole genome shotgun (WGS) entry which is preliminary data.</text>
</comment>
<accession>A0A8H2Y056</accession>
<protein>
    <submittedName>
        <fullName evidence="1">Uncharacterized protein</fullName>
    </submittedName>
</protein>